<evidence type="ECO:0000256" key="5">
    <source>
        <dbReference type="ARBA" id="ARBA00022729"/>
    </source>
</evidence>
<evidence type="ECO:0000256" key="8">
    <source>
        <dbReference type="ARBA" id="ARBA00023315"/>
    </source>
</evidence>
<dbReference type="RefSeq" id="WP_321565002.1">
    <property type="nucleotide sequence ID" value="NZ_CP139558.1"/>
</dbReference>
<evidence type="ECO:0000256" key="6">
    <source>
        <dbReference type="ARBA" id="ARBA00022989"/>
    </source>
</evidence>
<evidence type="ECO:0000256" key="11">
    <source>
        <dbReference type="ARBA" id="ARBA00023667"/>
    </source>
</evidence>
<comment type="function">
    <text evidence="12">Catalyzes the acylation of glycosyl-4,4'-diaponeurosporenoate, i.e. the esterification of glucose at the C6'' position with the carboxyl group of the C(15) fatty acid 12-methyltetradecanoic acid, to yield staphyloxanthin. This is the last step in the biosynthesis of this orange pigment, present in most staphylococci strains.</text>
</comment>
<dbReference type="Pfam" id="PF18927">
    <property type="entry name" value="CrtO"/>
    <property type="match status" value="1"/>
</dbReference>
<name>A0ABZ0TS09_9SPHI</name>
<evidence type="ECO:0000256" key="10">
    <source>
        <dbReference type="ARBA" id="ARBA00023603"/>
    </source>
</evidence>
<dbReference type="EMBL" id="CP139558">
    <property type="protein sequence ID" value="WPU95897.1"/>
    <property type="molecule type" value="Genomic_DNA"/>
</dbReference>
<evidence type="ECO:0000256" key="12">
    <source>
        <dbReference type="ARBA" id="ARBA00025324"/>
    </source>
</evidence>
<feature type="transmembrane region" description="Helical" evidence="13">
    <location>
        <begin position="131"/>
        <end position="149"/>
    </location>
</feature>
<dbReference type="InterPro" id="IPR044021">
    <property type="entry name" value="CrtO"/>
</dbReference>
<evidence type="ECO:0000313" key="15">
    <source>
        <dbReference type="Proteomes" id="UP001324380"/>
    </source>
</evidence>
<proteinExistence type="inferred from homology"/>
<evidence type="ECO:0000256" key="1">
    <source>
        <dbReference type="ARBA" id="ARBA00004162"/>
    </source>
</evidence>
<comment type="pathway">
    <text evidence="9">Carotenoid biosynthesis; staphyloxanthin biosynthesis; staphyloxanthin from farnesyl diphosphate: step 5/5.</text>
</comment>
<evidence type="ECO:0000256" key="3">
    <source>
        <dbReference type="ARBA" id="ARBA00022679"/>
    </source>
</evidence>
<keyword evidence="15" id="KW-1185">Reference proteome</keyword>
<keyword evidence="4 13" id="KW-0812">Transmembrane</keyword>
<evidence type="ECO:0000256" key="2">
    <source>
        <dbReference type="ARBA" id="ARBA00022475"/>
    </source>
</evidence>
<accession>A0ABZ0TS09</accession>
<keyword evidence="8" id="KW-0012">Acyltransferase</keyword>
<feature type="transmembrane region" description="Helical" evidence="13">
    <location>
        <begin position="6"/>
        <end position="39"/>
    </location>
</feature>
<keyword evidence="7 13" id="KW-0472">Membrane</keyword>
<keyword evidence="3" id="KW-0808">Transferase</keyword>
<feature type="transmembrane region" description="Helical" evidence="13">
    <location>
        <begin position="108"/>
        <end position="125"/>
    </location>
</feature>
<evidence type="ECO:0000313" key="14">
    <source>
        <dbReference type="EMBL" id="WPU95897.1"/>
    </source>
</evidence>
<sequence>MNQAVNFFWTILCFAPAVAYWAASGALLWCFIFIGISVMTQLIPGRLLQLSTNPKWYEGLGVKFIRKFVQHGEYINRLIRKSQPGYGIIKHKANAAQYLKTIVMYERFHLICFIFFLLTTIHSFINHYNMLTLLMLGANIIYNICPILLQQYNRARVLKLDR</sequence>
<gene>
    <name evidence="14" type="ORF">SNE25_10245</name>
</gene>
<reference evidence="14 15" key="1">
    <citation type="submission" date="2023-11" db="EMBL/GenBank/DDBJ databases">
        <title>Analysis of the Genomes of Mucilaginibacter gossypii cycad 4 and M. sabulilitoris SNA2: microbes with the potential for plant growth promotion.</title>
        <authorList>
            <person name="Hirsch A.M."/>
            <person name="Humm E."/>
            <person name="Rubbi M."/>
            <person name="Del Vecchio G."/>
            <person name="Ha S.M."/>
            <person name="Pellegrini M."/>
            <person name="Gunsalus R.P."/>
        </authorList>
    </citation>
    <scope>NUCLEOTIDE SEQUENCE [LARGE SCALE GENOMIC DNA]</scope>
    <source>
        <strain evidence="14 15">SNA2</strain>
    </source>
</reference>
<organism evidence="14 15">
    <name type="scientific">Mucilaginibacter sabulilitoris</name>
    <dbReference type="NCBI Taxonomy" id="1173583"/>
    <lineage>
        <taxon>Bacteria</taxon>
        <taxon>Pseudomonadati</taxon>
        <taxon>Bacteroidota</taxon>
        <taxon>Sphingobacteriia</taxon>
        <taxon>Sphingobacteriales</taxon>
        <taxon>Sphingobacteriaceae</taxon>
        <taxon>Mucilaginibacter</taxon>
    </lineage>
</organism>
<evidence type="ECO:0000256" key="9">
    <source>
        <dbReference type="ARBA" id="ARBA00023588"/>
    </source>
</evidence>
<evidence type="ECO:0000256" key="4">
    <source>
        <dbReference type="ARBA" id="ARBA00022692"/>
    </source>
</evidence>
<protein>
    <recommendedName>
        <fullName evidence="11">Glycosyl-4,4'-diaponeurosporenoate acyltransferase</fullName>
    </recommendedName>
</protein>
<comment type="similarity">
    <text evidence="10">Belongs to the acyltransferase CrtO family.</text>
</comment>
<keyword evidence="6 13" id="KW-1133">Transmembrane helix</keyword>
<comment type="subcellular location">
    <subcellularLocation>
        <location evidence="1">Cell membrane</location>
        <topology evidence="1">Single-pass membrane protein</topology>
    </subcellularLocation>
</comment>
<keyword evidence="5" id="KW-0732">Signal</keyword>
<evidence type="ECO:0000256" key="7">
    <source>
        <dbReference type="ARBA" id="ARBA00023136"/>
    </source>
</evidence>
<evidence type="ECO:0000256" key="13">
    <source>
        <dbReference type="SAM" id="Phobius"/>
    </source>
</evidence>
<dbReference type="Proteomes" id="UP001324380">
    <property type="component" value="Chromosome"/>
</dbReference>
<keyword evidence="2" id="KW-1003">Cell membrane</keyword>